<reference evidence="2 3" key="2">
    <citation type="submission" date="2017-06" db="EMBL/GenBank/DDBJ databases">
        <authorList>
            <person name="Varghese N."/>
            <person name="Submissions S."/>
        </authorList>
    </citation>
    <scope>NUCLEOTIDE SEQUENCE [LARGE SCALE GENOMIC DNA]</scope>
    <source>
        <strain evidence="2 3">RLD-1</strain>
    </source>
</reference>
<reference evidence="1 4" key="1">
    <citation type="submission" date="2016-10" db="EMBL/GenBank/DDBJ databases">
        <authorList>
            <person name="de Groot N.N."/>
        </authorList>
    </citation>
    <scope>NUCLEOTIDE SEQUENCE [LARGE SCALE GENOMIC DNA]</scope>
    <source>
        <strain evidence="1 4">CCM 7361</strain>
    </source>
</reference>
<sequence length="112" mass="12840">MTTVAILYRETDIEEISELLRKHQLLMLPAVMRSEGRRLAATLDGERDENGNGVLLLEIPVQTREYGEDFVAVFFHSSRYDYRSQGQLQATMQRAQDAWEDAGGPNEFFVET</sequence>
<evidence type="ECO:0000313" key="2">
    <source>
        <dbReference type="EMBL" id="SNT38244.1"/>
    </source>
</evidence>
<dbReference type="RefSeq" id="WP_089393402.1">
    <property type="nucleotide sequence ID" value="NZ_FNEC01000024.1"/>
</dbReference>
<evidence type="ECO:0000313" key="4">
    <source>
        <dbReference type="Proteomes" id="UP000199693"/>
    </source>
</evidence>
<protein>
    <submittedName>
        <fullName evidence="1">Uncharacterized protein</fullName>
    </submittedName>
</protein>
<evidence type="ECO:0000313" key="1">
    <source>
        <dbReference type="EMBL" id="SDJ86675.1"/>
    </source>
</evidence>
<proteinExistence type="predicted"/>
<name>A0A239M872_9PSED</name>
<dbReference type="EMBL" id="FNEC01000024">
    <property type="protein sequence ID" value="SDJ86675.1"/>
    <property type="molecule type" value="Genomic_DNA"/>
</dbReference>
<dbReference type="Proteomes" id="UP000199693">
    <property type="component" value="Unassembled WGS sequence"/>
</dbReference>
<accession>A0A239M872</accession>
<gene>
    <name evidence="1" type="ORF">SAMN05216189_102451</name>
    <name evidence="2" type="ORF">SAMN06295949_12451</name>
</gene>
<dbReference type="Proteomes" id="UP000198309">
    <property type="component" value="Unassembled WGS sequence"/>
</dbReference>
<dbReference type="AlphaFoldDB" id="A0A239M872"/>
<dbReference type="EMBL" id="FZPC01000024">
    <property type="protein sequence ID" value="SNT38244.1"/>
    <property type="molecule type" value="Genomic_DNA"/>
</dbReference>
<organism evidence="1 4">
    <name type="scientific">Pseudomonas delhiensis</name>
    <dbReference type="NCBI Taxonomy" id="366289"/>
    <lineage>
        <taxon>Bacteria</taxon>
        <taxon>Pseudomonadati</taxon>
        <taxon>Pseudomonadota</taxon>
        <taxon>Gammaproteobacteria</taxon>
        <taxon>Pseudomonadales</taxon>
        <taxon>Pseudomonadaceae</taxon>
        <taxon>Pseudomonas</taxon>
    </lineage>
</organism>
<evidence type="ECO:0000313" key="3">
    <source>
        <dbReference type="Proteomes" id="UP000198309"/>
    </source>
</evidence>
<keyword evidence="3" id="KW-1185">Reference proteome</keyword>